<feature type="transmembrane region" description="Helical" evidence="8">
    <location>
        <begin position="306"/>
        <end position="327"/>
    </location>
</feature>
<dbReference type="InterPro" id="IPR050586">
    <property type="entry name" value="CPA3_Na-H_Antiporter_D"/>
</dbReference>
<keyword evidence="6 8" id="KW-0472">Membrane</keyword>
<feature type="transmembrane region" description="Helical" evidence="8">
    <location>
        <begin position="117"/>
        <end position="136"/>
    </location>
</feature>
<dbReference type="PANTHER" id="PTHR42703">
    <property type="entry name" value="NADH DEHYDROGENASE"/>
    <property type="match status" value="1"/>
</dbReference>
<dbReference type="InterPro" id="IPR001750">
    <property type="entry name" value="ND/Mrp_TM"/>
</dbReference>
<evidence type="ECO:0000256" key="6">
    <source>
        <dbReference type="ARBA" id="ARBA00023136"/>
    </source>
</evidence>
<dbReference type="Pfam" id="PF00361">
    <property type="entry name" value="Proton_antipo_M"/>
    <property type="match status" value="1"/>
</dbReference>
<evidence type="ECO:0000256" key="7">
    <source>
        <dbReference type="RuleBase" id="RU000320"/>
    </source>
</evidence>
<reference evidence="10 11" key="1">
    <citation type="journal article" date="2020" name="Microorganisms">
        <title>Osmotic Adaptation and Compatible Solute Biosynthesis of Phototrophic Bacteria as Revealed from Genome Analyses.</title>
        <authorList>
            <person name="Imhoff J.F."/>
            <person name="Rahn T."/>
            <person name="Kunzel S."/>
            <person name="Keller A."/>
            <person name="Neulinger S.C."/>
        </authorList>
    </citation>
    <scope>NUCLEOTIDE SEQUENCE [LARGE SCALE GENOMIC DNA]</scope>
    <source>
        <strain evidence="10 11">DSM 6210</strain>
    </source>
</reference>
<dbReference type="RefSeq" id="WP_200242790.1">
    <property type="nucleotide sequence ID" value="NZ_NRRV01000107.1"/>
</dbReference>
<evidence type="ECO:0000256" key="8">
    <source>
        <dbReference type="SAM" id="Phobius"/>
    </source>
</evidence>
<feature type="domain" description="NADH:quinone oxidoreductase/Mrp antiporter transmembrane" evidence="9">
    <location>
        <begin position="135"/>
        <end position="427"/>
    </location>
</feature>
<organism evidence="10 11">
    <name type="scientific">Thiohalocapsa halophila</name>
    <dbReference type="NCBI Taxonomy" id="69359"/>
    <lineage>
        <taxon>Bacteria</taxon>
        <taxon>Pseudomonadati</taxon>
        <taxon>Pseudomonadota</taxon>
        <taxon>Gammaproteobacteria</taxon>
        <taxon>Chromatiales</taxon>
        <taxon>Chromatiaceae</taxon>
        <taxon>Thiohalocapsa</taxon>
    </lineage>
</organism>
<name>A0ABS1CP21_9GAMM</name>
<dbReference type="PANTHER" id="PTHR42703:SF1">
    <property type="entry name" value="NA(+)_H(+) ANTIPORTER SUBUNIT D1"/>
    <property type="match status" value="1"/>
</dbReference>
<feature type="transmembrane region" description="Helical" evidence="8">
    <location>
        <begin position="85"/>
        <end position="105"/>
    </location>
</feature>
<evidence type="ECO:0000256" key="3">
    <source>
        <dbReference type="ARBA" id="ARBA00022475"/>
    </source>
</evidence>
<evidence type="ECO:0000256" key="2">
    <source>
        <dbReference type="ARBA" id="ARBA00005346"/>
    </source>
</evidence>
<evidence type="ECO:0000256" key="5">
    <source>
        <dbReference type="ARBA" id="ARBA00022989"/>
    </source>
</evidence>
<protein>
    <submittedName>
        <fullName evidence="10">Oxidoreductase</fullName>
    </submittedName>
</protein>
<keyword evidence="11" id="KW-1185">Reference proteome</keyword>
<feature type="transmembrane region" description="Helical" evidence="8">
    <location>
        <begin position="215"/>
        <end position="237"/>
    </location>
</feature>
<evidence type="ECO:0000256" key="4">
    <source>
        <dbReference type="ARBA" id="ARBA00022692"/>
    </source>
</evidence>
<comment type="similarity">
    <text evidence="2">Belongs to the CPA3 antiporters (TC 2.A.63) subunit D family.</text>
</comment>
<feature type="transmembrane region" description="Helical" evidence="8">
    <location>
        <begin position="249"/>
        <end position="269"/>
    </location>
</feature>
<feature type="transmembrane region" description="Helical" evidence="8">
    <location>
        <begin position="459"/>
        <end position="478"/>
    </location>
</feature>
<feature type="transmembrane region" description="Helical" evidence="8">
    <location>
        <begin position="40"/>
        <end position="61"/>
    </location>
</feature>
<evidence type="ECO:0000259" key="9">
    <source>
        <dbReference type="Pfam" id="PF00361"/>
    </source>
</evidence>
<dbReference type="Proteomes" id="UP000748752">
    <property type="component" value="Unassembled WGS sequence"/>
</dbReference>
<dbReference type="InterPro" id="IPR003918">
    <property type="entry name" value="NADH_UbQ_OxRdtase"/>
</dbReference>
<evidence type="ECO:0000256" key="1">
    <source>
        <dbReference type="ARBA" id="ARBA00004651"/>
    </source>
</evidence>
<feature type="transmembrane region" description="Helical" evidence="8">
    <location>
        <begin position="333"/>
        <end position="356"/>
    </location>
</feature>
<evidence type="ECO:0000313" key="10">
    <source>
        <dbReference type="EMBL" id="MBK1633690.1"/>
    </source>
</evidence>
<dbReference type="PRINTS" id="PR01437">
    <property type="entry name" value="NUOXDRDTASE4"/>
</dbReference>
<feature type="transmembrane region" description="Helical" evidence="8">
    <location>
        <begin position="180"/>
        <end position="203"/>
    </location>
</feature>
<feature type="transmembrane region" description="Helical" evidence="8">
    <location>
        <begin position="416"/>
        <end position="438"/>
    </location>
</feature>
<keyword evidence="3" id="KW-1003">Cell membrane</keyword>
<comment type="caution">
    <text evidence="10">The sequence shown here is derived from an EMBL/GenBank/DDBJ whole genome shotgun (WGS) entry which is preliminary data.</text>
</comment>
<feature type="transmembrane region" description="Helical" evidence="8">
    <location>
        <begin position="275"/>
        <end position="299"/>
    </location>
</feature>
<comment type="subcellular location">
    <subcellularLocation>
        <location evidence="1">Cell membrane</location>
        <topology evidence="1">Multi-pass membrane protein</topology>
    </subcellularLocation>
    <subcellularLocation>
        <location evidence="7">Membrane</location>
        <topology evidence="7">Multi-pass membrane protein</topology>
    </subcellularLocation>
</comment>
<keyword evidence="5 8" id="KW-1133">Transmembrane helix</keyword>
<dbReference type="EMBL" id="NRRV01000107">
    <property type="protein sequence ID" value="MBK1633690.1"/>
    <property type="molecule type" value="Genomic_DNA"/>
</dbReference>
<sequence>MPLDPSGPGLAGPAWMLAVVFLPLAGALLCFLLPRLAAPVGLVAAALTAASTLALTLAVMADGTARTQLGGWAAPLGILWRADGLSVALLAMTAAVGVTVSLYATAYFRNDEHERTFFWPLWLLLWTALNALFVSADLFNLYVTLELLGFAAASLTALGGSAAALTGAIRYLLVSVLGSLSYLLGVALIYHGCGTVDLALVAACVPDAPRPAMQVAAGAMIAGLLLKTALFPFHFWLPPAHGSAPAPVSAVLSALVVKASFYLVLRLWVDVLGGGGRWVAELLGVLGAAAVLWGSVLALRQERLKLLIAYSTVAQVGYLFIAFPLAVAGGAVAWTGALYLALAHGLAKAAMFLSAGNLLRFGGHDRIAELDSAVHRLPLTLTAFALAGVSIMGLPPSGGFIGKWLLLEAAFEQERFGLVAVILLGGVLAAAYVFKVVGHAFTPAARERRIRAVPPGMEWSALLLAAAAIVLGLTLPLISPLLQLGPASAASAVTLAAGGGA</sequence>
<keyword evidence="4 7" id="KW-0812">Transmembrane</keyword>
<evidence type="ECO:0000313" key="11">
    <source>
        <dbReference type="Proteomes" id="UP000748752"/>
    </source>
</evidence>
<accession>A0ABS1CP21</accession>
<gene>
    <name evidence="10" type="ORF">CKO31_23700</name>
</gene>
<feature type="transmembrane region" description="Helical" evidence="8">
    <location>
        <begin position="148"/>
        <end position="173"/>
    </location>
</feature>
<feature type="transmembrane region" description="Helical" evidence="8">
    <location>
        <begin position="377"/>
        <end position="396"/>
    </location>
</feature>
<feature type="transmembrane region" description="Helical" evidence="8">
    <location>
        <begin position="12"/>
        <end position="33"/>
    </location>
</feature>
<proteinExistence type="inferred from homology"/>